<dbReference type="Proteomes" id="UP000183180">
    <property type="component" value="Unassembled WGS sequence"/>
</dbReference>
<feature type="region of interest" description="Disordered" evidence="1">
    <location>
        <begin position="84"/>
        <end position="166"/>
    </location>
</feature>
<reference evidence="2 3" key="1">
    <citation type="submission" date="2016-10" db="EMBL/GenBank/DDBJ databases">
        <authorList>
            <person name="de Groot N.N."/>
        </authorList>
    </citation>
    <scope>NUCLEOTIDE SEQUENCE [LARGE SCALE GENOMIC DNA]</scope>
    <source>
        <strain evidence="2 3">DSM 44215</strain>
    </source>
</reference>
<protein>
    <recommendedName>
        <fullName evidence="4">Helix-turn-helix DNA binding domain protein</fullName>
    </recommendedName>
</protein>
<evidence type="ECO:0008006" key="4">
    <source>
        <dbReference type="Google" id="ProtNLM"/>
    </source>
</evidence>
<sequence>MPDFRVSDTAAFDDKMIQAGNSAIGLWARAGAWCMQQLTDGFVPTRIARQIGTKAQADRLTDCGLWETVDGGYRFVKFLNHQRSKEQVESEKAAARQRMRKVRSGERSTERTEPVQPNGSGERSPHVHDSHPFPSLPSSGYEGREGYVPERASDEPPTPRCPKHINDERPPACGACADARRIRETWDAQQAQRRTEAERAERAARVEAERIARENCPLCDNETGYRGNRVCDHDPDTAARAARGMALVREQLAASASKGSS</sequence>
<proteinExistence type="predicted"/>
<organism evidence="2 3">
    <name type="scientific">Gordonia westfalica</name>
    <dbReference type="NCBI Taxonomy" id="158898"/>
    <lineage>
        <taxon>Bacteria</taxon>
        <taxon>Bacillati</taxon>
        <taxon>Actinomycetota</taxon>
        <taxon>Actinomycetes</taxon>
        <taxon>Mycobacteriales</taxon>
        <taxon>Gordoniaceae</taxon>
        <taxon>Gordonia</taxon>
    </lineage>
</organism>
<dbReference type="AlphaFoldDB" id="A0A1H2K868"/>
<dbReference type="EMBL" id="FNLM01000034">
    <property type="protein sequence ID" value="SDU64879.1"/>
    <property type="molecule type" value="Genomic_DNA"/>
</dbReference>
<name>A0A1H2K868_9ACTN</name>
<gene>
    <name evidence="2" type="ORF">SAMN04488548_1342960</name>
</gene>
<feature type="compositionally biased region" description="Basic and acidic residues" evidence="1">
    <location>
        <begin position="103"/>
        <end position="113"/>
    </location>
</feature>
<evidence type="ECO:0000313" key="2">
    <source>
        <dbReference type="EMBL" id="SDU64879.1"/>
    </source>
</evidence>
<feature type="compositionally biased region" description="Basic and acidic residues" evidence="1">
    <location>
        <begin position="84"/>
        <end position="94"/>
    </location>
</feature>
<evidence type="ECO:0000256" key="1">
    <source>
        <dbReference type="SAM" id="MobiDB-lite"/>
    </source>
</evidence>
<feature type="compositionally biased region" description="Basic and acidic residues" evidence="1">
    <location>
        <begin position="142"/>
        <end position="154"/>
    </location>
</feature>
<dbReference type="STRING" id="158898.SAMN04488548_1342960"/>
<evidence type="ECO:0000313" key="3">
    <source>
        <dbReference type="Proteomes" id="UP000183180"/>
    </source>
</evidence>
<accession>A0A1H2K868</accession>